<comment type="caution">
    <text evidence="1">The sequence shown here is derived from an EMBL/GenBank/DDBJ whole genome shotgun (WGS) entry which is preliminary data.</text>
</comment>
<gene>
    <name evidence="1" type="ORF">QFC22_001027</name>
</gene>
<organism evidence="1 2">
    <name type="scientific">Naganishia vaughanmartiniae</name>
    <dbReference type="NCBI Taxonomy" id="1424756"/>
    <lineage>
        <taxon>Eukaryota</taxon>
        <taxon>Fungi</taxon>
        <taxon>Dikarya</taxon>
        <taxon>Basidiomycota</taxon>
        <taxon>Agaricomycotina</taxon>
        <taxon>Tremellomycetes</taxon>
        <taxon>Filobasidiales</taxon>
        <taxon>Filobasidiaceae</taxon>
        <taxon>Naganishia</taxon>
    </lineage>
</organism>
<name>A0ACC2XLI8_9TREE</name>
<keyword evidence="2" id="KW-1185">Reference proteome</keyword>
<evidence type="ECO:0000313" key="2">
    <source>
        <dbReference type="Proteomes" id="UP001243375"/>
    </source>
</evidence>
<accession>A0ACC2XLI8</accession>
<proteinExistence type="predicted"/>
<reference evidence="1" key="1">
    <citation type="submission" date="2023-04" db="EMBL/GenBank/DDBJ databases">
        <title>Draft Genome sequencing of Naganishia species isolated from polar environments using Oxford Nanopore Technology.</title>
        <authorList>
            <person name="Leo P."/>
            <person name="Venkateswaran K."/>
        </authorList>
    </citation>
    <scope>NUCLEOTIDE SEQUENCE</scope>
    <source>
        <strain evidence="1">MNA-CCFEE 5425</strain>
    </source>
</reference>
<evidence type="ECO:0000313" key="1">
    <source>
        <dbReference type="EMBL" id="KAJ9124229.1"/>
    </source>
</evidence>
<dbReference type="Proteomes" id="UP001243375">
    <property type="component" value="Unassembled WGS sequence"/>
</dbReference>
<protein>
    <submittedName>
        <fullName evidence="1">Uncharacterized protein</fullName>
    </submittedName>
</protein>
<dbReference type="EMBL" id="JASBWU010000002">
    <property type="protein sequence ID" value="KAJ9124229.1"/>
    <property type="molecule type" value="Genomic_DNA"/>
</dbReference>
<sequence length="290" mass="32920">MPHKRSKRSVRETEKAKKGQNLAPAQEPPSGYVDDTPKGAARILNSLKVRQDFHEKKKAAATATTDAANKKAKSKQKGGTKDTLPKILPGEKLGDFNRRLEDHMRPVVTQAMKDANAKKADEARKLALEKKERREAQQEAKRKKDAGLAQAEKSDAEDEEEEEWTGVDSSNKKPATATKKASKRTRDPEHEYEDPSNPRKRGKTEFEKAPIRTGILDVMTAPPTLPRLKKSTKQTPSSIFAPVNRNPLNSGQQRLMEEERERVVARYRELKETKRLEREEEQKNAKRKKQ</sequence>